<name>A0A1G9HS23_9ACTN</name>
<dbReference type="InterPro" id="IPR011037">
    <property type="entry name" value="Pyrv_Knase-like_insert_dom_sf"/>
</dbReference>
<accession>A0A1G9HS23</accession>
<dbReference type="PANTHER" id="PTHR36930:SF1">
    <property type="entry name" value="MOSC DOMAIN-CONTAINING PROTEIN"/>
    <property type="match status" value="1"/>
</dbReference>
<dbReference type="InterPro" id="IPR005302">
    <property type="entry name" value="MoCF_Sase_C"/>
</dbReference>
<sequence>MSPHVSQVHRSPVHGFSKTTVEVIRLIEGIGVEGDAHCGVTVQHRSRVKANPSTPNMRQVHLIHEELFDDLRAVGHDVHPGDLGENITTHGLDLLGLPVGTRLLIGEAIVVVTGLRNPCRQINDFQAGLLKQVLRTQDDGQVVQLAGVMGIVARSGAVTAGDRIKVELPAEPHHPLTAI</sequence>
<dbReference type="Proteomes" id="UP000199475">
    <property type="component" value="Unassembled WGS sequence"/>
</dbReference>
<evidence type="ECO:0000259" key="1">
    <source>
        <dbReference type="PROSITE" id="PS51340"/>
    </source>
</evidence>
<dbReference type="AlphaFoldDB" id="A0A1G9HS23"/>
<protein>
    <submittedName>
        <fullName evidence="2">MOSC domain-containing protein YiiM</fullName>
    </submittedName>
</protein>
<keyword evidence="3" id="KW-1185">Reference proteome</keyword>
<dbReference type="RefSeq" id="WP_093248601.1">
    <property type="nucleotide sequence ID" value="NZ_FNGP01000001.1"/>
</dbReference>
<reference evidence="2 3" key="1">
    <citation type="submission" date="2016-10" db="EMBL/GenBank/DDBJ databases">
        <authorList>
            <person name="de Groot N.N."/>
        </authorList>
    </citation>
    <scope>NUCLEOTIDE SEQUENCE [LARGE SCALE GENOMIC DNA]</scope>
    <source>
        <strain evidence="2 3">CGMCC 1.9159</strain>
    </source>
</reference>
<dbReference type="STRING" id="686624.SAMN04488242_0472"/>
<evidence type="ECO:0000313" key="3">
    <source>
        <dbReference type="Proteomes" id="UP000199475"/>
    </source>
</evidence>
<dbReference type="GO" id="GO:0003824">
    <property type="term" value="F:catalytic activity"/>
    <property type="evidence" value="ECO:0007669"/>
    <property type="project" value="InterPro"/>
</dbReference>
<dbReference type="GO" id="GO:0030151">
    <property type="term" value="F:molybdenum ion binding"/>
    <property type="evidence" value="ECO:0007669"/>
    <property type="project" value="InterPro"/>
</dbReference>
<feature type="domain" description="MOSC" evidence="1">
    <location>
        <begin position="19"/>
        <end position="167"/>
    </location>
</feature>
<proteinExistence type="predicted"/>
<evidence type="ECO:0000313" key="2">
    <source>
        <dbReference type="EMBL" id="SDL15363.1"/>
    </source>
</evidence>
<dbReference type="EMBL" id="FNGP01000001">
    <property type="protein sequence ID" value="SDL15363.1"/>
    <property type="molecule type" value="Genomic_DNA"/>
</dbReference>
<dbReference type="InterPro" id="IPR052716">
    <property type="entry name" value="MOSC_domain"/>
</dbReference>
<organism evidence="2 3">
    <name type="scientific">Tessaracoccus oleiagri</name>
    <dbReference type="NCBI Taxonomy" id="686624"/>
    <lineage>
        <taxon>Bacteria</taxon>
        <taxon>Bacillati</taxon>
        <taxon>Actinomycetota</taxon>
        <taxon>Actinomycetes</taxon>
        <taxon>Propionibacteriales</taxon>
        <taxon>Propionibacteriaceae</taxon>
        <taxon>Tessaracoccus</taxon>
    </lineage>
</organism>
<gene>
    <name evidence="2" type="ORF">SAMN04488242_0472</name>
</gene>
<dbReference type="Pfam" id="PF03473">
    <property type="entry name" value="MOSC"/>
    <property type="match status" value="1"/>
</dbReference>
<dbReference type="GO" id="GO:0030170">
    <property type="term" value="F:pyridoxal phosphate binding"/>
    <property type="evidence" value="ECO:0007669"/>
    <property type="project" value="InterPro"/>
</dbReference>
<dbReference type="PANTHER" id="PTHR36930">
    <property type="entry name" value="METAL-SULFUR CLUSTER BIOSYNTHESIS PROTEINS YUAD-RELATED"/>
    <property type="match status" value="1"/>
</dbReference>
<dbReference type="Gene3D" id="2.40.33.20">
    <property type="entry name" value="PK beta-barrel domain-like"/>
    <property type="match status" value="1"/>
</dbReference>
<dbReference type="OrthoDB" id="9786134at2"/>
<dbReference type="PROSITE" id="PS51340">
    <property type="entry name" value="MOSC"/>
    <property type="match status" value="1"/>
</dbReference>
<dbReference type="SUPFAM" id="SSF50800">
    <property type="entry name" value="PK beta-barrel domain-like"/>
    <property type="match status" value="1"/>
</dbReference>